<dbReference type="InterPro" id="IPR000850">
    <property type="entry name" value="Adenylat/UMP-CMP_kin"/>
</dbReference>
<feature type="binding site" evidence="5">
    <location>
        <position position="176"/>
    </location>
    <ligand>
        <name>AMP</name>
        <dbReference type="ChEBI" id="CHEBI:456215"/>
    </ligand>
</feature>
<dbReference type="GO" id="GO:0005737">
    <property type="term" value="C:cytoplasm"/>
    <property type="evidence" value="ECO:0007669"/>
    <property type="project" value="UniProtKB-SubCell"/>
</dbReference>
<evidence type="ECO:0000256" key="2">
    <source>
        <dbReference type="ARBA" id="ARBA00022727"/>
    </source>
</evidence>
<dbReference type="AlphaFoldDB" id="A0A1F6MRF9"/>
<keyword evidence="2 5" id="KW-0545">Nucleotide biosynthesis</keyword>
<dbReference type="SUPFAM" id="SSF52540">
    <property type="entry name" value="P-loop containing nucleoside triphosphate hydrolases"/>
    <property type="match status" value="1"/>
</dbReference>
<feature type="binding site" evidence="5">
    <location>
        <position position="133"/>
    </location>
    <ligand>
        <name>ATP</name>
        <dbReference type="ChEBI" id="CHEBI:30616"/>
    </ligand>
</feature>
<dbReference type="PANTHER" id="PTHR23359">
    <property type="entry name" value="NUCLEOTIDE KINASE"/>
    <property type="match status" value="1"/>
</dbReference>
<feature type="binding site" evidence="5">
    <location>
        <begin position="12"/>
        <end position="17"/>
    </location>
    <ligand>
        <name>ATP</name>
        <dbReference type="ChEBI" id="CHEBI:30616"/>
    </ligand>
</feature>
<comment type="catalytic activity">
    <reaction evidence="5 7">
        <text>AMP + ATP = 2 ADP</text>
        <dbReference type="Rhea" id="RHEA:12973"/>
        <dbReference type="ChEBI" id="CHEBI:30616"/>
        <dbReference type="ChEBI" id="CHEBI:456215"/>
        <dbReference type="ChEBI" id="CHEBI:456216"/>
        <dbReference type="EC" id="2.7.4.3"/>
    </reaction>
</comment>
<keyword evidence="4 5" id="KW-0418">Kinase</keyword>
<dbReference type="Proteomes" id="UP000178347">
    <property type="component" value="Unassembled WGS sequence"/>
</dbReference>
<dbReference type="GO" id="GO:0044209">
    <property type="term" value="P:AMP salvage"/>
    <property type="evidence" value="ECO:0007669"/>
    <property type="project" value="UniProtKB-UniRule"/>
</dbReference>
<keyword evidence="5 7" id="KW-0067">ATP-binding</keyword>
<comment type="caution">
    <text evidence="5">Lacks conserved residue(s) required for the propagation of feature annotation.</text>
</comment>
<keyword evidence="3 5" id="KW-0547">Nucleotide-binding</keyword>
<feature type="binding site" evidence="5">
    <location>
        <position position="205"/>
    </location>
    <ligand>
        <name>ATP</name>
        <dbReference type="ChEBI" id="CHEBI:30616"/>
    </ligand>
</feature>
<evidence type="ECO:0000256" key="5">
    <source>
        <dbReference type="HAMAP-Rule" id="MF_00235"/>
    </source>
</evidence>
<comment type="pathway">
    <text evidence="5">Purine metabolism; AMP biosynthesis via salvage pathway; AMP from ADP: step 1/1.</text>
</comment>
<dbReference type="InterPro" id="IPR027417">
    <property type="entry name" value="P-loop_NTPase"/>
</dbReference>
<evidence type="ECO:0000313" key="9">
    <source>
        <dbReference type="Proteomes" id="UP000178347"/>
    </source>
</evidence>
<comment type="similarity">
    <text evidence="5 6">Belongs to the adenylate kinase family.</text>
</comment>
<feature type="binding site" evidence="5">
    <location>
        <position position="165"/>
    </location>
    <ligand>
        <name>AMP</name>
        <dbReference type="ChEBI" id="CHEBI:456215"/>
    </ligand>
</feature>
<evidence type="ECO:0000313" key="8">
    <source>
        <dbReference type="EMBL" id="OGH74217.1"/>
    </source>
</evidence>
<feature type="binding site" evidence="5">
    <location>
        <position position="97"/>
    </location>
    <ligand>
        <name>AMP</name>
        <dbReference type="ChEBI" id="CHEBI:456215"/>
    </ligand>
</feature>
<keyword evidence="1 5" id="KW-0808">Transferase</keyword>
<dbReference type="GO" id="GO:0004017">
    <property type="term" value="F:AMP kinase activity"/>
    <property type="evidence" value="ECO:0007669"/>
    <property type="project" value="UniProtKB-UniRule"/>
</dbReference>
<dbReference type="EC" id="2.7.4.3" evidence="5 7"/>
<feature type="binding site" evidence="5">
    <location>
        <position position="38"/>
    </location>
    <ligand>
        <name>AMP</name>
        <dbReference type="ChEBI" id="CHEBI:456215"/>
    </ligand>
</feature>
<dbReference type="UniPathway" id="UPA00588">
    <property type="reaction ID" value="UER00649"/>
</dbReference>
<dbReference type="EMBL" id="MFQN01000023">
    <property type="protein sequence ID" value="OGH74217.1"/>
    <property type="molecule type" value="Genomic_DNA"/>
</dbReference>
<comment type="subcellular location">
    <subcellularLocation>
        <location evidence="5 7">Cytoplasm</location>
    </subcellularLocation>
</comment>
<reference evidence="8 9" key="1">
    <citation type="journal article" date="2016" name="Nat. Commun.">
        <title>Thousands of microbial genomes shed light on interconnected biogeochemical processes in an aquifer system.</title>
        <authorList>
            <person name="Anantharaman K."/>
            <person name="Brown C.T."/>
            <person name="Hug L.A."/>
            <person name="Sharon I."/>
            <person name="Castelle C.J."/>
            <person name="Probst A.J."/>
            <person name="Thomas B.C."/>
            <person name="Singh A."/>
            <person name="Wilkins M.J."/>
            <person name="Karaoz U."/>
            <person name="Brodie E.L."/>
            <person name="Williams K.H."/>
            <person name="Hubbard S.S."/>
            <person name="Banfield J.F."/>
        </authorList>
    </citation>
    <scope>NUCLEOTIDE SEQUENCE [LARGE SCALE GENOMIC DNA]</scope>
</reference>
<keyword evidence="5" id="KW-0963">Cytoplasm</keyword>
<dbReference type="PRINTS" id="PR00094">
    <property type="entry name" value="ADENYLTKNASE"/>
</dbReference>
<dbReference type="STRING" id="1798692.A3G00_02330"/>
<evidence type="ECO:0000256" key="4">
    <source>
        <dbReference type="ARBA" id="ARBA00022777"/>
    </source>
</evidence>
<comment type="function">
    <text evidence="5">Catalyzes the reversible transfer of the terminal phosphate group between ATP and AMP. Plays an important role in cellular energy homeostasis and in adenine nucleotide metabolism.</text>
</comment>
<feature type="binding site" evidence="5">
    <location>
        <position position="33"/>
    </location>
    <ligand>
        <name>AMP</name>
        <dbReference type="ChEBI" id="CHEBI:456215"/>
    </ligand>
</feature>
<dbReference type="CDD" id="cd01428">
    <property type="entry name" value="ADK"/>
    <property type="match status" value="1"/>
</dbReference>
<evidence type="ECO:0000256" key="1">
    <source>
        <dbReference type="ARBA" id="ARBA00022679"/>
    </source>
</evidence>
<protein>
    <recommendedName>
        <fullName evidence="5 7">Adenylate kinase</fullName>
        <shortName evidence="5">AK</shortName>
        <ecNumber evidence="5 7">2.7.4.3</ecNumber>
    </recommendedName>
    <alternativeName>
        <fullName evidence="5">ATP-AMP transphosphorylase</fullName>
    </alternativeName>
    <alternativeName>
        <fullName evidence="5">ATP:AMP phosphotransferase</fullName>
    </alternativeName>
    <alternativeName>
        <fullName evidence="5">Adenylate monophosphate kinase</fullName>
    </alternativeName>
</protein>
<evidence type="ECO:0000256" key="6">
    <source>
        <dbReference type="RuleBase" id="RU003330"/>
    </source>
</evidence>
<organism evidence="8 9">
    <name type="scientific">Candidatus Magasanikbacteria bacterium RIFCSPLOWO2_12_FULL_43_12</name>
    <dbReference type="NCBI Taxonomy" id="1798692"/>
    <lineage>
        <taxon>Bacteria</taxon>
        <taxon>Candidatus Magasanikiibacteriota</taxon>
    </lineage>
</organism>
<comment type="caution">
    <text evidence="8">The sequence shown here is derived from an EMBL/GenBank/DDBJ whole genome shotgun (WGS) entry which is preliminary data.</text>
</comment>
<dbReference type="GO" id="GO:0005524">
    <property type="term" value="F:ATP binding"/>
    <property type="evidence" value="ECO:0007669"/>
    <property type="project" value="UniProtKB-UniRule"/>
</dbReference>
<dbReference type="HAMAP" id="MF_00235">
    <property type="entry name" value="Adenylate_kinase_Adk"/>
    <property type="match status" value="1"/>
</dbReference>
<evidence type="ECO:0000256" key="3">
    <source>
        <dbReference type="ARBA" id="ARBA00022741"/>
    </source>
</evidence>
<comment type="subunit">
    <text evidence="5 7">Monomer.</text>
</comment>
<sequence>MKKIIILMGVPGSGKGTQAKKIAKKYNYGHISTGDLLRALDNNQSADPEDKKKLAEMKAGRLVADDLIYKLAFREMDGYLDAGRGVVLDGAIRNVEQAKKYQEYFVGKKLKDEVLAIEVALSDGSSYNRLTKRKVCPVCGFILPYSPENELKMDCPECNAKLIVRADDNPETIKKRIIEQGNQAIKPILDYYAGLGLLFKVDGEPAIKEVEREIERVIDNQELVISDE</sequence>
<dbReference type="Pfam" id="PF00406">
    <property type="entry name" value="ADK"/>
    <property type="match status" value="1"/>
</dbReference>
<evidence type="ECO:0000256" key="7">
    <source>
        <dbReference type="RuleBase" id="RU003331"/>
    </source>
</evidence>
<feature type="binding site" evidence="5">
    <location>
        <begin position="61"/>
        <end position="63"/>
    </location>
    <ligand>
        <name>AMP</name>
        <dbReference type="ChEBI" id="CHEBI:456215"/>
    </ligand>
</feature>
<gene>
    <name evidence="5" type="primary">adk</name>
    <name evidence="8" type="ORF">A3G00_02330</name>
</gene>
<comment type="domain">
    <text evidence="5">Consists of three domains, a large central CORE domain and two small peripheral domains, NMPbind and LID, which undergo movements during catalysis. The LID domain closes over the site of phosphoryl transfer upon ATP binding. Assembling and dissambling the active center during each catalytic cycle provides an effective means to prevent ATP hydrolysis.</text>
</comment>
<name>A0A1F6MRF9_9BACT</name>
<proteinExistence type="inferred from homology"/>
<dbReference type="Gene3D" id="3.40.50.300">
    <property type="entry name" value="P-loop containing nucleotide triphosphate hydrolases"/>
    <property type="match status" value="1"/>
</dbReference>
<accession>A0A1F6MRF9</accession>